<comment type="caution">
    <text evidence="6">The sequence shown here is derived from an EMBL/GenBank/DDBJ whole genome shotgun (WGS) entry which is preliminary data.</text>
</comment>
<dbReference type="EMBL" id="LGGO01000260">
    <property type="protein sequence ID" value="KUK75824.1"/>
    <property type="molecule type" value="Genomic_DNA"/>
</dbReference>
<dbReference type="CDD" id="cd00009">
    <property type="entry name" value="AAA"/>
    <property type="match status" value="1"/>
</dbReference>
<dbReference type="InterPro" id="IPR003593">
    <property type="entry name" value="AAA+_ATPase"/>
</dbReference>
<dbReference type="PANTHER" id="PTHR11638">
    <property type="entry name" value="ATP-DEPENDENT CLP PROTEASE"/>
    <property type="match status" value="1"/>
</dbReference>
<protein>
    <submittedName>
        <fullName evidence="6">Chaperone ATPase</fullName>
    </submittedName>
</protein>
<dbReference type="SMART" id="SM00382">
    <property type="entry name" value="AAA"/>
    <property type="match status" value="1"/>
</dbReference>
<feature type="domain" description="AAA+ ATPase" evidence="5">
    <location>
        <begin position="372"/>
        <end position="528"/>
    </location>
</feature>
<evidence type="ECO:0000256" key="4">
    <source>
        <dbReference type="SAM" id="Phobius"/>
    </source>
</evidence>
<evidence type="ECO:0000259" key="5">
    <source>
        <dbReference type="SMART" id="SM00382"/>
    </source>
</evidence>
<evidence type="ECO:0000256" key="1">
    <source>
        <dbReference type="ARBA" id="ARBA00022737"/>
    </source>
</evidence>
<dbReference type="Pfam" id="PF17871">
    <property type="entry name" value="AAA_lid_9"/>
    <property type="match status" value="1"/>
</dbReference>
<proteinExistence type="predicted"/>
<gene>
    <name evidence="6" type="ORF">XD93_1244</name>
</gene>
<dbReference type="SUPFAM" id="SSF52540">
    <property type="entry name" value="P-loop containing nucleoside triphosphate hydrolases"/>
    <property type="match status" value="1"/>
</dbReference>
<dbReference type="GO" id="GO:0034605">
    <property type="term" value="P:cellular response to heat"/>
    <property type="evidence" value="ECO:0007669"/>
    <property type="project" value="TreeGrafter"/>
</dbReference>
<organism evidence="6 7">
    <name type="scientific">candidate division WS6 bacterium 34_10</name>
    <dbReference type="NCBI Taxonomy" id="1641389"/>
    <lineage>
        <taxon>Bacteria</taxon>
        <taxon>Candidatus Dojkabacteria</taxon>
    </lineage>
</organism>
<dbReference type="Pfam" id="PF00004">
    <property type="entry name" value="AAA"/>
    <property type="match status" value="1"/>
</dbReference>
<keyword evidence="3" id="KW-0067">ATP-binding</keyword>
<feature type="transmembrane region" description="Helical" evidence="4">
    <location>
        <begin position="75"/>
        <end position="96"/>
    </location>
</feature>
<evidence type="ECO:0000256" key="3">
    <source>
        <dbReference type="ARBA" id="ARBA00022840"/>
    </source>
</evidence>
<name>A0A101HFM0_9BACT</name>
<dbReference type="Gene3D" id="3.40.50.300">
    <property type="entry name" value="P-loop containing nucleotide triphosphate hydrolases"/>
    <property type="match status" value="1"/>
</dbReference>
<accession>A0A101HFM0</accession>
<dbReference type="Gene3D" id="1.10.8.60">
    <property type="match status" value="1"/>
</dbReference>
<keyword evidence="4" id="KW-0472">Membrane</keyword>
<dbReference type="InterPro" id="IPR027417">
    <property type="entry name" value="P-loop_NTPase"/>
</dbReference>
<keyword evidence="4" id="KW-1133">Transmembrane helix</keyword>
<keyword evidence="4" id="KW-0812">Transmembrane</keyword>
<dbReference type="Proteomes" id="UP000053904">
    <property type="component" value="Unassembled WGS sequence"/>
</dbReference>
<evidence type="ECO:0000313" key="7">
    <source>
        <dbReference type="Proteomes" id="UP000053904"/>
    </source>
</evidence>
<dbReference type="InterPro" id="IPR050130">
    <property type="entry name" value="ClpA_ClpB"/>
</dbReference>
<dbReference type="InterPro" id="IPR003959">
    <property type="entry name" value="ATPase_AAA_core"/>
</dbReference>
<evidence type="ECO:0000313" key="6">
    <source>
        <dbReference type="EMBL" id="KUK75824.1"/>
    </source>
</evidence>
<dbReference type="AlphaFoldDB" id="A0A101HFM0"/>
<dbReference type="PANTHER" id="PTHR11638:SF18">
    <property type="entry name" value="HEAT SHOCK PROTEIN 104"/>
    <property type="match status" value="1"/>
</dbReference>
<keyword evidence="1" id="KW-0677">Repeat</keyword>
<sequence>MALEFDTKNKTITGFHRKDKGTFGIIEGKYPIFEDDNISIFTITRDHFFSITTPQIKAILNNFLRYKNFNDKKRLLANILLIPGLIIAFALVLKYSTLLNSFPEILSLLESDLTDLLFGISILSIIILWHDFYEDKSHPIKLPKPGKITQRDIDEIRASGFKFGRYAHLETINFLTEESLELLCLFTKENSFKTLSLYNQLVASNFEVGQIIRRTGVEITPEILNEAGINEQTVPDYPVTALRSILTYALEEALLTNSKEIQPQHLFLAISRIFPVIEKFLHENQINIQTLREVTAYNNEIIYRRNRTKYLNPDIPYYKKGGIARSWIYGYTFILSQFSKDINEEVAESRDIFGIGHDDEIELLVATLGKLSNKNALFIGEPGVGKSSLILGLAQKINSGDVPEQLKDKRIIQLDINNLIAKAHKEKNLEELVIKAFRELEKSGNTILYIDEMQELIPRKAQESTSSIVGMIMPYIIDSKFPIVGTTNYADYKRYFYSNESLRQSFTNIEVKEVAPKDTLTILESKIPSLERNFQCFITFPALFAAVEFSQRYITDRKLPSSAVQTIESACAWAQANNVQKLTAEHVSKTVSIKTNISVGEIDQEESNKLI</sequence>
<dbReference type="InterPro" id="IPR041546">
    <property type="entry name" value="ClpA/ClpB_AAA_lid"/>
</dbReference>
<dbReference type="GO" id="GO:0016887">
    <property type="term" value="F:ATP hydrolysis activity"/>
    <property type="evidence" value="ECO:0007669"/>
    <property type="project" value="InterPro"/>
</dbReference>
<dbReference type="GO" id="GO:0005737">
    <property type="term" value="C:cytoplasm"/>
    <property type="evidence" value="ECO:0007669"/>
    <property type="project" value="TreeGrafter"/>
</dbReference>
<evidence type="ECO:0000256" key="2">
    <source>
        <dbReference type="ARBA" id="ARBA00022741"/>
    </source>
</evidence>
<dbReference type="GO" id="GO:0005524">
    <property type="term" value="F:ATP binding"/>
    <property type="evidence" value="ECO:0007669"/>
    <property type="project" value="UniProtKB-KW"/>
</dbReference>
<feature type="non-terminal residue" evidence="6">
    <location>
        <position position="611"/>
    </location>
</feature>
<keyword evidence="2" id="KW-0547">Nucleotide-binding</keyword>
<reference evidence="7" key="1">
    <citation type="journal article" date="2015" name="MBio">
        <title>Genome-Resolved Metagenomic Analysis Reveals Roles for Candidate Phyla and Other Microbial Community Members in Biogeochemical Transformations in Oil Reservoirs.</title>
        <authorList>
            <person name="Hu P."/>
            <person name="Tom L."/>
            <person name="Singh A."/>
            <person name="Thomas B.C."/>
            <person name="Baker B.J."/>
            <person name="Piceno Y.M."/>
            <person name="Andersen G.L."/>
            <person name="Banfield J.F."/>
        </authorList>
    </citation>
    <scope>NUCLEOTIDE SEQUENCE [LARGE SCALE GENOMIC DNA]</scope>
</reference>